<dbReference type="Proteomes" id="UP001318760">
    <property type="component" value="Unassembled WGS sequence"/>
</dbReference>
<organism evidence="2 3">
    <name type="scientific">Campylobacter californiensis</name>
    <dbReference type="NCBI Taxonomy" id="1032243"/>
    <lineage>
        <taxon>Bacteria</taxon>
        <taxon>Pseudomonadati</taxon>
        <taxon>Campylobacterota</taxon>
        <taxon>Epsilonproteobacteria</taxon>
        <taxon>Campylobacterales</taxon>
        <taxon>Campylobacteraceae</taxon>
        <taxon>Campylobacter</taxon>
    </lineage>
</organism>
<reference evidence="1 4" key="2">
    <citation type="submission" date="2020-10" db="EMBL/GenBank/DDBJ databases">
        <title>Campylobacter californiensis sp. nov. isolated from cattle and feral swine in California.</title>
        <authorList>
            <person name="Miller W.G."/>
        </authorList>
    </citation>
    <scope>NUCLEOTIDE SEQUENCE [LARGE SCALE GENOMIC DNA]</scope>
    <source>
        <strain evidence="1 4">RM12919</strain>
    </source>
</reference>
<dbReference type="RefSeq" id="WP_169937267.1">
    <property type="nucleotide sequence ID" value="NZ_CP012545.1"/>
</dbReference>
<evidence type="ECO:0000313" key="4">
    <source>
        <dbReference type="Proteomes" id="UP001318760"/>
    </source>
</evidence>
<dbReference type="EMBL" id="LIWG01000002">
    <property type="protein sequence ID" value="MBE3607733.1"/>
    <property type="molecule type" value="Genomic_DNA"/>
</dbReference>
<evidence type="ECO:0000313" key="2">
    <source>
        <dbReference type="EMBL" id="MBE3607733.1"/>
    </source>
</evidence>
<name>A0AAW3ZU24_9BACT</name>
<keyword evidence="3" id="KW-1185">Reference proteome</keyword>
<reference evidence="2 3" key="1">
    <citation type="submission" date="2015-08" db="EMBL/GenBank/DDBJ databases">
        <title>Comparative genomics of the Campylobacter concisus group.</title>
        <authorList>
            <person name="Yee E."/>
            <person name="Chapman M.H."/>
            <person name="Huynh S."/>
            <person name="Bono J.L."/>
            <person name="On S.L."/>
            <person name="St Leger J."/>
            <person name="Foster G."/>
            <person name="Parker C.T."/>
            <person name="Miller W.G."/>
        </authorList>
    </citation>
    <scope>NUCLEOTIDE SEQUENCE [LARGE SCALE GENOMIC DNA]</scope>
    <source>
        <strain evidence="2 3">RM9337</strain>
    </source>
</reference>
<comment type="caution">
    <text evidence="2">The sequence shown here is derived from an EMBL/GenBank/DDBJ whole genome shotgun (WGS) entry which is preliminary data.</text>
</comment>
<dbReference type="Proteomes" id="UP000650616">
    <property type="component" value="Unassembled WGS sequence"/>
</dbReference>
<gene>
    <name evidence="1" type="ORF">CCAL12919_03285</name>
    <name evidence="2" type="ORF">CCAL9337_03170</name>
</gene>
<evidence type="ECO:0000313" key="3">
    <source>
        <dbReference type="Proteomes" id="UP000650616"/>
    </source>
</evidence>
<evidence type="ECO:0000313" key="1">
    <source>
        <dbReference type="EMBL" id="MBE2986160.1"/>
    </source>
</evidence>
<protein>
    <submittedName>
        <fullName evidence="2">Uncharacterized protein</fullName>
    </submittedName>
</protein>
<accession>A0AAW3ZU24</accession>
<dbReference type="EMBL" id="JADBHS010000004">
    <property type="protein sequence ID" value="MBE2986160.1"/>
    <property type="molecule type" value="Genomic_DNA"/>
</dbReference>
<dbReference type="AlphaFoldDB" id="A0AAW3ZU24"/>
<proteinExistence type="predicted"/>
<sequence length="337" mass="39112">MSFSIRGMFSNLFLSVLIEDSECIFYGRVVKNKEVINTINAKFTDINPEDIDQKVLDFIQRQEKNYSNIYISLFFNSPYQGALPTIKEEEYNKFHINSDGLVSIKMQNEWSIYADMLAVRRAKNTFGRDSVDLIYSPIALLFHELLKRQIPEKTTLCVYNHEKSVTLSIFKDKKMRLSTFSIINENQPSGDTNFTEQKLELEDITDIDNLIVKEESEASSIDDFQSLDDLLGDDKFQGFEDLGYDLNMPVSQDVEKSVALFGRDMNTFEYILSAIKEFYNNPLYDADFIEQIIVFDNTKTSATFLQYLESELLVETSVYPINTLEIMNELMYEEIKL</sequence>